<proteinExistence type="predicted"/>
<organism evidence="4 5">
    <name type="scientific">Brassica rapa subsp. trilocularis</name>
    <dbReference type="NCBI Taxonomy" id="1813537"/>
    <lineage>
        <taxon>Eukaryota</taxon>
        <taxon>Viridiplantae</taxon>
        <taxon>Streptophyta</taxon>
        <taxon>Embryophyta</taxon>
        <taxon>Tracheophyta</taxon>
        <taxon>Spermatophyta</taxon>
        <taxon>Magnoliopsida</taxon>
        <taxon>eudicotyledons</taxon>
        <taxon>Gunneridae</taxon>
        <taxon>Pentapetalae</taxon>
        <taxon>rosids</taxon>
        <taxon>malvids</taxon>
        <taxon>Brassicales</taxon>
        <taxon>Brassicaceae</taxon>
        <taxon>Brassiceae</taxon>
        <taxon>Brassica</taxon>
    </lineage>
</organism>
<evidence type="ECO:0000256" key="2">
    <source>
        <dbReference type="ARBA" id="ARBA00022840"/>
    </source>
</evidence>
<feature type="compositionally biased region" description="Basic and acidic residues" evidence="3">
    <location>
        <begin position="67"/>
        <end position="83"/>
    </location>
</feature>
<feature type="region of interest" description="Disordered" evidence="3">
    <location>
        <begin position="60"/>
        <end position="83"/>
    </location>
</feature>
<reference evidence="4 5" key="1">
    <citation type="submission" date="2021-03" db="EMBL/GenBank/DDBJ databases">
        <authorList>
            <person name="King G.J."/>
            <person name="Bancroft I."/>
            <person name="Baten A."/>
            <person name="Bloomfield J."/>
            <person name="Borpatragohain P."/>
            <person name="He Z."/>
            <person name="Irish N."/>
            <person name="Irwin J."/>
            <person name="Liu K."/>
            <person name="Mauleon R.P."/>
            <person name="Moore J."/>
            <person name="Morris R."/>
            <person name="Ostergaard L."/>
            <person name="Wang B."/>
            <person name="Wells R."/>
        </authorList>
    </citation>
    <scope>NUCLEOTIDE SEQUENCE [LARGE SCALE GENOMIC DNA]</scope>
    <source>
        <strain evidence="4">R-o-18</strain>
        <tissue evidence="4">Leaf</tissue>
    </source>
</reference>
<dbReference type="Proteomes" id="UP000823674">
    <property type="component" value="Chromosome A08"/>
</dbReference>
<dbReference type="InterPro" id="IPR043129">
    <property type="entry name" value="ATPase_NBD"/>
</dbReference>
<feature type="compositionally biased region" description="Basic and acidic residues" evidence="3">
    <location>
        <begin position="299"/>
        <end position="308"/>
    </location>
</feature>
<keyword evidence="5" id="KW-1185">Reference proteome</keyword>
<evidence type="ECO:0000313" key="5">
    <source>
        <dbReference type="Proteomes" id="UP000823674"/>
    </source>
</evidence>
<dbReference type="SUPFAM" id="SSF53067">
    <property type="entry name" value="Actin-like ATPase domain"/>
    <property type="match status" value="2"/>
</dbReference>
<comment type="caution">
    <text evidence="4">The sequence shown here is derived from an EMBL/GenBank/DDBJ whole genome shotgun (WGS) entry which is preliminary data.</text>
</comment>
<keyword evidence="2" id="KW-0067">ATP-binding</keyword>
<accession>A0ABQ7LWN8</accession>
<dbReference type="InterPro" id="IPR013126">
    <property type="entry name" value="Hsp_70_fam"/>
</dbReference>
<dbReference type="PANTHER" id="PTHR45639">
    <property type="entry name" value="HSC70CB, ISOFORM G-RELATED"/>
    <property type="match status" value="1"/>
</dbReference>
<evidence type="ECO:0000256" key="3">
    <source>
        <dbReference type="SAM" id="MobiDB-lite"/>
    </source>
</evidence>
<dbReference type="Pfam" id="PF00012">
    <property type="entry name" value="HSP70"/>
    <property type="match status" value="2"/>
</dbReference>
<feature type="compositionally biased region" description="Basic and acidic residues" evidence="3">
    <location>
        <begin position="334"/>
        <end position="352"/>
    </location>
</feature>
<dbReference type="Gene3D" id="3.30.30.30">
    <property type="match status" value="1"/>
</dbReference>
<dbReference type="EMBL" id="JADBGQ010000007">
    <property type="protein sequence ID" value="KAG5390968.1"/>
    <property type="molecule type" value="Genomic_DNA"/>
</dbReference>
<dbReference type="PANTHER" id="PTHR45639:SF15">
    <property type="entry name" value="HEAT SHOCK 70 KDA PROTEIN 16"/>
    <property type="match status" value="1"/>
</dbReference>
<gene>
    <name evidence="4" type="primary">A08g510450.1_BraROA</name>
    <name evidence="4" type="ORF">IGI04_032509</name>
</gene>
<sequence>MSVVVFDLGNKNCVIAVAKQRGIDVLLNDESNRENPAMVSFGEKQRFTFSFSLRHYASQTNHLSAQETDREKKIQRSRRSERSETDPFRNFRILLRPLRLMHDCTATALGYGIYKTDLAASYSVFIDTQVNLGGRDFDEVLFNYFAVEFKERYSIDVYANTKACVRLRESCEKVKKIHSVELVGSGSRIPAISKMLSSLFKRELGRTVNASECVARGCALQCAMLSPVFRIGPFQISHGEAARVKVRVQLNLHGIVSVDSASLIEDHKENMTSEEMISESNHQSSAAKDDTSGSTNDPKAIKRTEIPDVKNVSGALTKDETCKYIGKSNSLPTKSEHNGSHGSRKSDDMGLH</sequence>
<dbReference type="Gene3D" id="3.90.640.10">
    <property type="entry name" value="Actin, Chain A, domain 4"/>
    <property type="match status" value="1"/>
</dbReference>
<dbReference type="Gene3D" id="3.30.420.40">
    <property type="match status" value="3"/>
</dbReference>
<protein>
    <submittedName>
        <fullName evidence="4">Uncharacterized protein</fullName>
    </submittedName>
</protein>
<keyword evidence="1" id="KW-0547">Nucleotide-binding</keyword>
<name>A0ABQ7LWN8_BRACM</name>
<feature type="compositionally biased region" description="Polar residues" evidence="3">
    <location>
        <begin position="273"/>
        <end position="297"/>
    </location>
</feature>
<evidence type="ECO:0000313" key="4">
    <source>
        <dbReference type="EMBL" id="KAG5390968.1"/>
    </source>
</evidence>
<feature type="region of interest" description="Disordered" evidence="3">
    <location>
        <begin position="272"/>
        <end position="352"/>
    </location>
</feature>
<evidence type="ECO:0000256" key="1">
    <source>
        <dbReference type="ARBA" id="ARBA00022741"/>
    </source>
</evidence>